<name>A0AAW0BD12_9AGAR</name>
<accession>A0AAW0BD12</accession>
<gene>
    <name evidence="1" type="ORF">VNI00_016801</name>
</gene>
<reference evidence="1 2" key="1">
    <citation type="submission" date="2024-01" db="EMBL/GenBank/DDBJ databases">
        <title>A draft genome for a cacao thread blight-causing isolate of Paramarasmius palmivorus.</title>
        <authorList>
            <person name="Baruah I.K."/>
            <person name="Bukari Y."/>
            <person name="Amoako-Attah I."/>
            <person name="Meinhardt L.W."/>
            <person name="Bailey B.A."/>
            <person name="Cohen S.P."/>
        </authorList>
    </citation>
    <scope>NUCLEOTIDE SEQUENCE [LARGE SCALE GENOMIC DNA]</scope>
    <source>
        <strain evidence="1 2">GH-12</strain>
    </source>
</reference>
<keyword evidence="2" id="KW-1185">Reference proteome</keyword>
<dbReference type="Proteomes" id="UP001383192">
    <property type="component" value="Unassembled WGS sequence"/>
</dbReference>
<dbReference type="AlphaFoldDB" id="A0AAW0BD12"/>
<sequence>MDRSKPTLLSLTLYIGDERESPEIQDIWNTVLASNSNRWRSLHLGIFNDRDSDTIELHPLFQAITGRLESLQHLSITAIPVEVELEPRDLFSVCPSLNSIALECVDLDTLALPHSQIRSLTIRYGAIDDDFATLFPNVEHIVLEDLYCPYDPSDPERQICCSSKVRSLTVTAGRSCEEADEIFNPFRTFTLPGLSSLGITDSASDFLEDWKTFDEKTVEHFLIRSRCSITHFLLKSTPITDGQAIKVIGLMPTLQSLHIENTIAKRIDTAREIVDTAKAFTNRVAELSEAIPPVINPISFPAHMVNATLTVISEKLGG</sequence>
<dbReference type="InterPro" id="IPR032675">
    <property type="entry name" value="LRR_dom_sf"/>
</dbReference>
<protein>
    <submittedName>
        <fullName evidence="1">Uncharacterized protein</fullName>
    </submittedName>
</protein>
<dbReference type="EMBL" id="JAYKXP010000141">
    <property type="protein sequence ID" value="KAK7023386.1"/>
    <property type="molecule type" value="Genomic_DNA"/>
</dbReference>
<evidence type="ECO:0000313" key="2">
    <source>
        <dbReference type="Proteomes" id="UP001383192"/>
    </source>
</evidence>
<dbReference type="SUPFAM" id="SSF52047">
    <property type="entry name" value="RNI-like"/>
    <property type="match status" value="1"/>
</dbReference>
<organism evidence="1 2">
    <name type="scientific">Paramarasmius palmivorus</name>
    <dbReference type="NCBI Taxonomy" id="297713"/>
    <lineage>
        <taxon>Eukaryota</taxon>
        <taxon>Fungi</taxon>
        <taxon>Dikarya</taxon>
        <taxon>Basidiomycota</taxon>
        <taxon>Agaricomycotina</taxon>
        <taxon>Agaricomycetes</taxon>
        <taxon>Agaricomycetidae</taxon>
        <taxon>Agaricales</taxon>
        <taxon>Marasmiineae</taxon>
        <taxon>Marasmiaceae</taxon>
        <taxon>Paramarasmius</taxon>
    </lineage>
</organism>
<dbReference type="Gene3D" id="3.80.10.10">
    <property type="entry name" value="Ribonuclease Inhibitor"/>
    <property type="match status" value="1"/>
</dbReference>
<comment type="caution">
    <text evidence="1">The sequence shown here is derived from an EMBL/GenBank/DDBJ whole genome shotgun (WGS) entry which is preliminary data.</text>
</comment>
<proteinExistence type="predicted"/>
<evidence type="ECO:0000313" key="1">
    <source>
        <dbReference type="EMBL" id="KAK7023386.1"/>
    </source>
</evidence>